<dbReference type="EMBL" id="MU167248">
    <property type="protein sequence ID" value="KAG0147410.1"/>
    <property type="molecule type" value="Genomic_DNA"/>
</dbReference>
<dbReference type="Proteomes" id="UP000886653">
    <property type="component" value="Unassembled WGS sequence"/>
</dbReference>
<keyword evidence="2" id="KW-0732">Signal</keyword>
<feature type="signal peptide" evidence="2">
    <location>
        <begin position="1"/>
        <end position="21"/>
    </location>
</feature>
<feature type="region of interest" description="Disordered" evidence="1">
    <location>
        <begin position="64"/>
        <end position="84"/>
    </location>
</feature>
<proteinExistence type="predicted"/>
<evidence type="ECO:0008006" key="5">
    <source>
        <dbReference type="Google" id="ProtNLM"/>
    </source>
</evidence>
<gene>
    <name evidence="3" type="ORF">CROQUDRAFT_91484</name>
</gene>
<protein>
    <recommendedName>
        <fullName evidence="5">Secreted protein</fullName>
    </recommendedName>
</protein>
<feature type="region of interest" description="Disordered" evidence="1">
    <location>
        <begin position="32"/>
        <end position="51"/>
    </location>
</feature>
<evidence type="ECO:0000256" key="2">
    <source>
        <dbReference type="SAM" id="SignalP"/>
    </source>
</evidence>
<evidence type="ECO:0000313" key="3">
    <source>
        <dbReference type="EMBL" id="KAG0147410.1"/>
    </source>
</evidence>
<feature type="chain" id="PRO_5040502359" description="Secreted protein" evidence="2">
    <location>
        <begin position="22"/>
        <end position="84"/>
    </location>
</feature>
<name>A0A9P6NPV1_9BASI</name>
<evidence type="ECO:0000256" key="1">
    <source>
        <dbReference type="SAM" id="MobiDB-lite"/>
    </source>
</evidence>
<sequence length="84" mass="9337">MLNWNCVHSLVLLFPVHDVTARYGPPIRRLTVSPRPVGTTANKERDFPPTLSSVDALLRSNESYNTFGTDDARKNRLSPKALGS</sequence>
<accession>A0A9P6NPV1</accession>
<comment type="caution">
    <text evidence="3">The sequence shown here is derived from an EMBL/GenBank/DDBJ whole genome shotgun (WGS) entry which is preliminary data.</text>
</comment>
<keyword evidence="4" id="KW-1185">Reference proteome</keyword>
<dbReference type="AlphaFoldDB" id="A0A9P6NPV1"/>
<organism evidence="3 4">
    <name type="scientific">Cronartium quercuum f. sp. fusiforme G11</name>
    <dbReference type="NCBI Taxonomy" id="708437"/>
    <lineage>
        <taxon>Eukaryota</taxon>
        <taxon>Fungi</taxon>
        <taxon>Dikarya</taxon>
        <taxon>Basidiomycota</taxon>
        <taxon>Pucciniomycotina</taxon>
        <taxon>Pucciniomycetes</taxon>
        <taxon>Pucciniales</taxon>
        <taxon>Coleosporiaceae</taxon>
        <taxon>Cronartium</taxon>
    </lineage>
</organism>
<reference evidence="3" key="1">
    <citation type="submission" date="2013-11" db="EMBL/GenBank/DDBJ databases">
        <title>Genome sequence of the fusiform rust pathogen reveals effectors for host alternation and coevolution with pine.</title>
        <authorList>
            <consortium name="DOE Joint Genome Institute"/>
            <person name="Smith K."/>
            <person name="Pendleton A."/>
            <person name="Kubisiak T."/>
            <person name="Anderson C."/>
            <person name="Salamov A."/>
            <person name="Aerts A."/>
            <person name="Riley R."/>
            <person name="Clum A."/>
            <person name="Lindquist E."/>
            <person name="Ence D."/>
            <person name="Campbell M."/>
            <person name="Kronenberg Z."/>
            <person name="Feau N."/>
            <person name="Dhillon B."/>
            <person name="Hamelin R."/>
            <person name="Burleigh J."/>
            <person name="Smith J."/>
            <person name="Yandell M."/>
            <person name="Nelson C."/>
            <person name="Grigoriev I."/>
            <person name="Davis J."/>
        </authorList>
    </citation>
    <scope>NUCLEOTIDE SEQUENCE</scope>
    <source>
        <strain evidence="3">G11</strain>
    </source>
</reference>
<evidence type="ECO:0000313" key="4">
    <source>
        <dbReference type="Proteomes" id="UP000886653"/>
    </source>
</evidence>